<evidence type="ECO:0000256" key="7">
    <source>
        <dbReference type="ARBA" id="ARBA00022927"/>
    </source>
</evidence>
<feature type="compositionally biased region" description="Low complexity" evidence="10">
    <location>
        <begin position="156"/>
        <end position="171"/>
    </location>
</feature>
<name>A0A5B9EJ42_9BACT</name>
<dbReference type="GO" id="GO:0015891">
    <property type="term" value="P:siderophore transport"/>
    <property type="evidence" value="ECO:0007669"/>
    <property type="project" value="InterPro"/>
</dbReference>
<dbReference type="GO" id="GO:0031992">
    <property type="term" value="F:energy transducer activity"/>
    <property type="evidence" value="ECO:0007669"/>
    <property type="project" value="InterPro"/>
</dbReference>
<comment type="subcellular location">
    <subcellularLocation>
        <location evidence="1">Cell inner membrane</location>
        <topology evidence="1">Single-pass membrane protein</topology>
        <orientation evidence="1">Periplasmic side</orientation>
    </subcellularLocation>
</comment>
<dbReference type="NCBIfam" id="TIGR01352">
    <property type="entry name" value="tonB_Cterm"/>
    <property type="match status" value="1"/>
</dbReference>
<keyword evidence="6" id="KW-0812">Transmembrane</keyword>
<feature type="compositionally biased region" description="Pro residues" evidence="10">
    <location>
        <begin position="384"/>
        <end position="414"/>
    </location>
</feature>
<feature type="compositionally biased region" description="Low complexity" evidence="10">
    <location>
        <begin position="373"/>
        <end position="383"/>
    </location>
</feature>
<dbReference type="PRINTS" id="PR01374">
    <property type="entry name" value="TONBPROTEIN"/>
</dbReference>
<protein>
    <submittedName>
        <fullName evidence="12">TonB family protein</fullName>
    </submittedName>
</protein>
<gene>
    <name evidence="12" type="ORF">FTW19_22010</name>
</gene>
<reference evidence="12 13" key="1">
    <citation type="submission" date="2019-08" db="EMBL/GenBank/DDBJ databases">
        <title>Complete genome sequence of Terriglobus albidus strain ORNL.</title>
        <authorList>
            <person name="Podar M."/>
        </authorList>
    </citation>
    <scope>NUCLEOTIDE SEQUENCE [LARGE SCALE GENOMIC DNA]</scope>
    <source>
        <strain evidence="12 13">ORNL</strain>
    </source>
</reference>
<dbReference type="RefSeq" id="WP_147649733.1">
    <property type="nucleotide sequence ID" value="NZ_CP042806.1"/>
</dbReference>
<dbReference type="GO" id="GO:0098797">
    <property type="term" value="C:plasma membrane protein complex"/>
    <property type="evidence" value="ECO:0007669"/>
    <property type="project" value="TreeGrafter"/>
</dbReference>
<evidence type="ECO:0000313" key="13">
    <source>
        <dbReference type="Proteomes" id="UP000321820"/>
    </source>
</evidence>
<dbReference type="Proteomes" id="UP000321820">
    <property type="component" value="Chromosome"/>
</dbReference>
<organism evidence="12 13">
    <name type="scientific">Terriglobus albidus</name>
    <dbReference type="NCBI Taxonomy" id="1592106"/>
    <lineage>
        <taxon>Bacteria</taxon>
        <taxon>Pseudomonadati</taxon>
        <taxon>Acidobacteriota</taxon>
        <taxon>Terriglobia</taxon>
        <taxon>Terriglobales</taxon>
        <taxon>Acidobacteriaceae</taxon>
        <taxon>Terriglobus</taxon>
    </lineage>
</organism>
<dbReference type="InterPro" id="IPR037682">
    <property type="entry name" value="TonB_C"/>
</dbReference>
<comment type="similarity">
    <text evidence="2">Belongs to the TonB family.</text>
</comment>
<evidence type="ECO:0000256" key="4">
    <source>
        <dbReference type="ARBA" id="ARBA00022475"/>
    </source>
</evidence>
<feature type="compositionally biased region" description="Low complexity" evidence="10">
    <location>
        <begin position="183"/>
        <end position="205"/>
    </location>
</feature>
<dbReference type="InterPro" id="IPR003538">
    <property type="entry name" value="TonB"/>
</dbReference>
<evidence type="ECO:0000259" key="11">
    <source>
        <dbReference type="PROSITE" id="PS52015"/>
    </source>
</evidence>
<keyword evidence="4" id="KW-1003">Cell membrane</keyword>
<evidence type="ECO:0000313" key="12">
    <source>
        <dbReference type="EMBL" id="QEE30421.1"/>
    </source>
</evidence>
<sequence>MLQPLQLEEVKTRYANEIAELRDFLQKAGCTPGAPESLRAIVNRLQRDRSFHRDLTSYIWVAIHSGNRNISYADLLGVLTVAAAGGRYAAEAEGDDAHALLRFVIEARESLDGTSRQKNPPAADHLPPVVPAPVAPEPPVEPKAVHPQPPEPEPAPQQSAESQPVQSQPVQSRRGRSRHVRSQQVEPQQQAEPQQVELQQAEPQQSGPPRAESQPVESQRVEPQSVEPGPVESKPVYDHEPFYPHARPFPEEFSPLKDEEEGTGTRKRLIWLTVFFLAAGLIARIAFHNRTVLDETAAPATPATTAPAESPARSTPPSPSSTPPSPRIDTAPAPAPEPEVAAPAPSTTEERGDRTPRAGSQTRGAHRPSTVNSPASAYPSTPSASPPPRVTTPSGPAPKIPPPPESRSPTPAPATTPAARPTSPSEPDLTNTDRGRAVPHLLRRTPEDQAELADASPPANMPAPTNASTTASKIAASRPAPVATPQAPRGNVRAVSLGVNASNVLYSPTPAYPQAASDAHVQGDVKVETNVDRNGNVASVRVVSGPPLLRDAALDAAQRWRYRPHFIGGDQAAMSTITVFEFQLP</sequence>
<keyword evidence="5" id="KW-0997">Cell inner membrane</keyword>
<feature type="compositionally biased region" description="Low complexity" evidence="10">
    <location>
        <begin position="415"/>
        <end position="427"/>
    </location>
</feature>
<feature type="region of interest" description="Disordered" evidence="10">
    <location>
        <begin position="448"/>
        <end position="488"/>
    </location>
</feature>
<dbReference type="EMBL" id="CP042806">
    <property type="protein sequence ID" value="QEE30421.1"/>
    <property type="molecule type" value="Genomic_DNA"/>
</dbReference>
<evidence type="ECO:0000256" key="8">
    <source>
        <dbReference type="ARBA" id="ARBA00022989"/>
    </source>
</evidence>
<evidence type="ECO:0000256" key="2">
    <source>
        <dbReference type="ARBA" id="ARBA00006555"/>
    </source>
</evidence>
<feature type="compositionally biased region" description="Basic and acidic residues" evidence="10">
    <location>
        <begin position="235"/>
        <end position="257"/>
    </location>
</feature>
<evidence type="ECO:0000256" key="6">
    <source>
        <dbReference type="ARBA" id="ARBA00022692"/>
    </source>
</evidence>
<dbReference type="KEGG" id="talb:FTW19_22010"/>
<feature type="compositionally biased region" description="Pro residues" evidence="10">
    <location>
        <begin position="128"/>
        <end position="155"/>
    </location>
</feature>
<feature type="region of interest" description="Disordered" evidence="10">
    <location>
        <begin position="299"/>
        <end position="436"/>
    </location>
</feature>
<dbReference type="Gene3D" id="3.30.1150.10">
    <property type="match status" value="1"/>
</dbReference>
<dbReference type="SUPFAM" id="SSF74653">
    <property type="entry name" value="TolA/TonB C-terminal domain"/>
    <property type="match status" value="1"/>
</dbReference>
<keyword evidence="9" id="KW-0472">Membrane</keyword>
<dbReference type="PROSITE" id="PS52015">
    <property type="entry name" value="TONB_CTD"/>
    <property type="match status" value="1"/>
</dbReference>
<dbReference type="GO" id="GO:0015031">
    <property type="term" value="P:protein transport"/>
    <property type="evidence" value="ECO:0007669"/>
    <property type="project" value="UniProtKB-KW"/>
</dbReference>
<feature type="region of interest" description="Disordered" evidence="10">
    <location>
        <begin position="112"/>
        <end position="263"/>
    </location>
</feature>
<evidence type="ECO:0000256" key="1">
    <source>
        <dbReference type="ARBA" id="ARBA00004383"/>
    </source>
</evidence>
<keyword evidence="13" id="KW-1185">Reference proteome</keyword>
<feature type="compositionally biased region" description="Pro residues" evidence="10">
    <location>
        <begin position="314"/>
        <end position="326"/>
    </location>
</feature>
<dbReference type="Pfam" id="PF03544">
    <property type="entry name" value="TonB_C"/>
    <property type="match status" value="1"/>
</dbReference>
<dbReference type="GO" id="GO:0055085">
    <property type="term" value="P:transmembrane transport"/>
    <property type="evidence" value="ECO:0007669"/>
    <property type="project" value="InterPro"/>
</dbReference>
<evidence type="ECO:0000256" key="10">
    <source>
        <dbReference type="SAM" id="MobiDB-lite"/>
    </source>
</evidence>
<feature type="compositionally biased region" description="Low complexity" evidence="10">
    <location>
        <begin position="299"/>
        <end position="313"/>
    </location>
</feature>
<feature type="compositionally biased region" description="Polar residues" evidence="10">
    <location>
        <begin position="463"/>
        <end position="472"/>
    </location>
</feature>
<evidence type="ECO:0000256" key="5">
    <source>
        <dbReference type="ARBA" id="ARBA00022519"/>
    </source>
</evidence>
<keyword evidence="3" id="KW-0813">Transport</keyword>
<proteinExistence type="inferred from homology"/>
<dbReference type="PANTHER" id="PTHR33446:SF2">
    <property type="entry name" value="PROTEIN TONB"/>
    <property type="match status" value="1"/>
</dbReference>
<evidence type="ECO:0000256" key="9">
    <source>
        <dbReference type="ARBA" id="ARBA00023136"/>
    </source>
</evidence>
<dbReference type="PANTHER" id="PTHR33446">
    <property type="entry name" value="PROTEIN TONB-RELATED"/>
    <property type="match status" value="1"/>
</dbReference>
<dbReference type="GO" id="GO:0030288">
    <property type="term" value="C:outer membrane-bounded periplasmic space"/>
    <property type="evidence" value="ECO:0007669"/>
    <property type="project" value="InterPro"/>
</dbReference>
<evidence type="ECO:0000256" key="3">
    <source>
        <dbReference type="ARBA" id="ARBA00022448"/>
    </source>
</evidence>
<keyword evidence="7" id="KW-0653">Protein transport</keyword>
<dbReference type="InterPro" id="IPR051045">
    <property type="entry name" value="TonB-dependent_transducer"/>
</dbReference>
<accession>A0A5B9EJ42</accession>
<keyword evidence="8" id="KW-1133">Transmembrane helix</keyword>
<dbReference type="AlphaFoldDB" id="A0A5B9EJ42"/>
<dbReference type="OrthoDB" id="9816142at2"/>
<feature type="domain" description="TonB C-terminal" evidence="11">
    <location>
        <begin position="497"/>
        <end position="585"/>
    </location>
</feature>
<dbReference type="InterPro" id="IPR006260">
    <property type="entry name" value="TonB/TolA_C"/>
</dbReference>